<dbReference type="EMBL" id="DS480412">
    <property type="protein sequence ID" value="EDO17012.1"/>
    <property type="molecule type" value="Genomic_DNA"/>
</dbReference>
<reference evidence="2 3" key="1">
    <citation type="journal article" date="2007" name="Proc. Natl. Acad. Sci. U.S.A.">
        <title>Independent sorting-out of thousands of duplicated gene pairs in two yeast species descended from a whole-genome duplication.</title>
        <authorList>
            <person name="Scannell D.R."/>
            <person name="Frank A.C."/>
            <person name="Conant G.C."/>
            <person name="Byrne K.P."/>
            <person name="Woolfit M."/>
            <person name="Wolfe K.H."/>
        </authorList>
    </citation>
    <scope>NUCLEOTIDE SEQUENCE [LARGE SCALE GENOMIC DNA]</scope>
    <source>
        <strain evidence="3">ATCC 22028 / DSM 70294 / BCRC 21397 / CBS 2163 / NBRC 10782 / NRRL Y-8283 / UCD 57-17</strain>
    </source>
</reference>
<dbReference type="HOGENOM" id="CLU_092647_3_1_1"/>
<dbReference type="KEGG" id="vpo:Kpol_1065p27"/>
<dbReference type="OMA" id="YNFNIIY"/>
<organism evidence="3">
    <name type="scientific">Vanderwaltozyma polyspora (strain ATCC 22028 / DSM 70294 / BCRC 21397 / CBS 2163 / NBRC 10782 / NRRL Y-8283 / UCD 57-17)</name>
    <name type="common">Kluyveromyces polysporus</name>
    <dbReference type="NCBI Taxonomy" id="436907"/>
    <lineage>
        <taxon>Eukaryota</taxon>
        <taxon>Fungi</taxon>
        <taxon>Dikarya</taxon>
        <taxon>Ascomycota</taxon>
        <taxon>Saccharomycotina</taxon>
        <taxon>Saccharomycetes</taxon>
        <taxon>Saccharomycetales</taxon>
        <taxon>Saccharomycetaceae</taxon>
        <taxon>Vanderwaltozyma</taxon>
    </lineage>
</organism>
<dbReference type="eggNOG" id="KOG4173">
    <property type="taxonomic scope" value="Eukaryota"/>
</dbReference>
<sequence length="123" mass="14438">MSLKRRLSSDLEQESVDRSSSKCIICNEYPCLNESIPIELYQSHMDNLHDNICIKCNANFINEHLLSMHLEESHNPFKQLKDLKCFEPDCSIIVNSHQERIKHLKSVHNYPDDYNFNIIYNGV</sequence>
<gene>
    <name evidence="2" type="ORF">Kpol_1065p27</name>
</gene>
<proteinExistence type="predicted"/>
<dbReference type="GeneID" id="5545184"/>
<evidence type="ECO:0000313" key="2">
    <source>
        <dbReference type="EMBL" id="EDO17012.1"/>
    </source>
</evidence>
<dbReference type="InterPro" id="IPR039258">
    <property type="entry name" value="ZNF511"/>
</dbReference>
<dbReference type="PhylomeDB" id="A7TL49"/>
<feature type="domain" description="C2H2-type" evidence="1">
    <location>
        <begin position="53"/>
        <end position="74"/>
    </location>
</feature>
<dbReference type="PROSITE" id="PS00028">
    <property type="entry name" value="ZINC_FINGER_C2H2_1"/>
    <property type="match status" value="1"/>
</dbReference>
<dbReference type="SMART" id="SM00355">
    <property type="entry name" value="ZnF_C2H2"/>
    <property type="match status" value="2"/>
</dbReference>
<protein>
    <recommendedName>
        <fullName evidence="1">C2H2-type domain-containing protein</fullName>
    </recommendedName>
</protein>
<accession>A7TL49</accession>
<name>A7TL49_VANPO</name>
<dbReference type="PANTHER" id="PTHR21354">
    <property type="entry name" value="ZINC FINGER PROTEIN 511"/>
    <property type="match status" value="1"/>
</dbReference>
<dbReference type="Proteomes" id="UP000000267">
    <property type="component" value="Unassembled WGS sequence"/>
</dbReference>
<dbReference type="RefSeq" id="XP_001644870.1">
    <property type="nucleotide sequence ID" value="XM_001644820.1"/>
</dbReference>
<keyword evidence="3" id="KW-1185">Reference proteome</keyword>
<evidence type="ECO:0000259" key="1">
    <source>
        <dbReference type="PROSITE" id="PS00028"/>
    </source>
</evidence>
<evidence type="ECO:0000313" key="3">
    <source>
        <dbReference type="Proteomes" id="UP000000267"/>
    </source>
</evidence>
<dbReference type="OrthoDB" id="18440at2759"/>
<dbReference type="InterPro" id="IPR013087">
    <property type="entry name" value="Znf_C2H2_type"/>
</dbReference>
<dbReference type="PANTHER" id="PTHR21354:SF0">
    <property type="entry name" value="ZINC FINGER PROTEIN 511"/>
    <property type="match status" value="1"/>
</dbReference>
<dbReference type="InParanoid" id="A7TL49"/>
<dbReference type="AlphaFoldDB" id="A7TL49"/>